<evidence type="ECO:0000313" key="2">
    <source>
        <dbReference type="EMBL" id="SFI90873.1"/>
    </source>
</evidence>
<gene>
    <name evidence="2" type="ORF">SAMN05216206_3137</name>
</gene>
<accession>A0A1I3M1M9</accession>
<dbReference type="InterPro" id="IPR046572">
    <property type="entry name" value="DUF6632"/>
</dbReference>
<feature type="transmembrane region" description="Helical" evidence="1">
    <location>
        <begin position="74"/>
        <end position="95"/>
    </location>
</feature>
<dbReference type="AlphaFoldDB" id="A0A1I3M1M9"/>
<dbReference type="Proteomes" id="UP000243606">
    <property type="component" value="Unassembled WGS sequence"/>
</dbReference>
<evidence type="ECO:0000313" key="3">
    <source>
        <dbReference type="Proteomes" id="UP000243606"/>
    </source>
</evidence>
<dbReference type="EMBL" id="FOQL01000004">
    <property type="protein sequence ID" value="SFI90873.1"/>
    <property type="molecule type" value="Genomic_DNA"/>
</dbReference>
<keyword evidence="3" id="KW-1185">Reference proteome</keyword>
<dbReference type="RefSeq" id="WP_090243555.1">
    <property type="nucleotide sequence ID" value="NZ_FOQL01000004.1"/>
</dbReference>
<protein>
    <submittedName>
        <fullName evidence="2">Uncharacterized protein</fullName>
    </submittedName>
</protein>
<organism evidence="2 3">
    <name type="scientific">Pseudomonas guineae</name>
    <dbReference type="NCBI Taxonomy" id="425504"/>
    <lineage>
        <taxon>Bacteria</taxon>
        <taxon>Pseudomonadati</taxon>
        <taxon>Pseudomonadota</taxon>
        <taxon>Gammaproteobacteria</taxon>
        <taxon>Pseudomonadales</taxon>
        <taxon>Pseudomonadaceae</taxon>
        <taxon>Pseudomonas</taxon>
    </lineage>
</organism>
<feature type="transmembrane region" description="Helical" evidence="1">
    <location>
        <begin position="46"/>
        <end position="62"/>
    </location>
</feature>
<sequence length="128" mass="14333">MNNQNKLKYLSVALYVFGVVFIVGVPAMMMVIWPSGWSWSPAQPEYEQMIMGIYITLGVFLLRAAKDPMAHASLIWFTICSSIVHAAIMLVQALVDSTEHANLIGDIPALFLVAFVLWYLMPKSNIIK</sequence>
<keyword evidence="1" id="KW-0472">Membrane</keyword>
<reference evidence="3" key="1">
    <citation type="submission" date="2016-10" db="EMBL/GenBank/DDBJ databases">
        <authorList>
            <person name="Varghese N."/>
            <person name="Submissions S."/>
        </authorList>
    </citation>
    <scope>NUCLEOTIDE SEQUENCE [LARGE SCALE GENOMIC DNA]</scope>
    <source>
        <strain evidence="3">LMG 24016</strain>
    </source>
</reference>
<feature type="transmembrane region" description="Helical" evidence="1">
    <location>
        <begin position="12"/>
        <end position="34"/>
    </location>
</feature>
<proteinExistence type="predicted"/>
<dbReference type="Pfam" id="PF20337">
    <property type="entry name" value="DUF6632"/>
    <property type="match status" value="1"/>
</dbReference>
<name>A0A1I3M1M9_9PSED</name>
<keyword evidence="1" id="KW-1133">Transmembrane helix</keyword>
<dbReference type="OrthoDB" id="118744at2"/>
<feature type="transmembrane region" description="Helical" evidence="1">
    <location>
        <begin position="101"/>
        <end position="121"/>
    </location>
</feature>
<evidence type="ECO:0000256" key="1">
    <source>
        <dbReference type="SAM" id="Phobius"/>
    </source>
</evidence>
<keyword evidence="1" id="KW-0812">Transmembrane</keyword>